<name>A0A1J4JXD6_9EUKA</name>
<gene>
    <name evidence="4" type="ORF">TRFO_31135</name>
</gene>
<feature type="region of interest" description="Disordered" evidence="1">
    <location>
        <begin position="252"/>
        <end position="280"/>
    </location>
</feature>
<dbReference type="AlphaFoldDB" id="A0A1J4JXD6"/>
<dbReference type="EMBL" id="MLAK01000889">
    <property type="protein sequence ID" value="OHT01941.1"/>
    <property type="molecule type" value="Genomic_DNA"/>
</dbReference>
<feature type="transmembrane region" description="Helical" evidence="2">
    <location>
        <begin position="360"/>
        <end position="378"/>
    </location>
</feature>
<accession>A0A1J4JXD6</accession>
<dbReference type="Pfam" id="PF00350">
    <property type="entry name" value="Dynamin_N"/>
    <property type="match status" value="1"/>
</dbReference>
<dbReference type="PANTHER" id="PTHR42698:SF2">
    <property type="entry name" value="GTPASE ERA-LIKE, CHLOROPLASTIC"/>
    <property type="match status" value="1"/>
</dbReference>
<dbReference type="OrthoDB" id="1716625at2759"/>
<proteinExistence type="predicted"/>
<keyword evidence="2" id="KW-0472">Membrane</keyword>
<dbReference type="RefSeq" id="XP_068355077.1">
    <property type="nucleotide sequence ID" value="XM_068507754.1"/>
</dbReference>
<dbReference type="PANTHER" id="PTHR42698">
    <property type="entry name" value="GTPASE ERA"/>
    <property type="match status" value="1"/>
</dbReference>
<dbReference type="SUPFAM" id="SSF52540">
    <property type="entry name" value="P-loop containing nucleoside triphosphate hydrolases"/>
    <property type="match status" value="1"/>
</dbReference>
<keyword evidence="5" id="KW-1185">Reference proteome</keyword>
<keyword evidence="2" id="KW-1133">Transmembrane helix</keyword>
<evidence type="ECO:0000256" key="2">
    <source>
        <dbReference type="SAM" id="Phobius"/>
    </source>
</evidence>
<dbReference type="GO" id="GO:0005525">
    <property type="term" value="F:GTP binding"/>
    <property type="evidence" value="ECO:0007669"/>
    <property type="project" value="InterPro"/>
</dbReference>
<evidence type="ECO:0000313" key="4">
    <source>
        <dbReference type="EMBL" id="OHT01941.1"/>
    </source>
</evidence>
<dbReference type="Gene3D" id="3.40.50.300">
    <property type="entry name" value="P-loop containing nucleotide triphosphate hydrolases"/>
    <property type="match status" value="1"/>
</dbReference>
<dbReference type="GeneID" id="94842458"/>
<dbReference type="InterPro" id="IPR027417">
    <property type="entry name" value="P-loop_NTPase"/>
</dbReference>
<dbReference type="GO" id="GO:0043024">
    <property type="term" value="F:ribosomal small subunit binding"/>
    <property type="evidence" value="ECO:0007669"/>
    <property type="project" value="TreeGrafter"/>
</dbReference>
<sequence>MMNNTSNAVLTQRESVLEEISSIYTQNEYGLLSMSKIPSIQKYLKRQVFLPQKKVIVLIVGSHSTGKSSFANWFFGDTIQKVSAAIETSKFTFITTGRRRQSLDGAATVRSFDFLEGMKDIPHFVDNLQTEKRLPIEDRSTLVTFIDTPGLIGDENRVPYDNEKILLELAKQSQVIFVFSDPLTQAFCDPLINFIKKTHEESRNRMHFFLTKSDTLDEDERSRIIASIVQKLSSAVTNRTIDVRPFHLPRSSLSKMKNDRKTDKQQKLNEEEEDENDDNRKSNSLTLLCEIIDRAVENTVQSNLSQLSQDLSDLTRSAEKASVSLNKRKNLFNITTILFISLLAYLLAACNFRGVYLNATIYPVLLIVFILWIIFYFLRPNKNDLQRIKVFRETTARNANVKLNEFYHEINDPND</sequence>
<evidence type="ECO:0000259" key="3">
    <source>
        <dbReference type="Pfam" id="PF00350"/>
    </source>
</evidence>
<protein>
    <submittedName>
        <fullName evidence="4">EH domain-containing protein 3-like protein</fullName>
    </submittedName>
</protein>
<dbReference type="VEuPathDB" id="TrichDB:TRFO_31135"/>
<feature type="domain" description="Dynamin N-terminal" evidence="3">
    <location>
        <begin position="57"/>
        <end position="212"/>
    </location>
</feature>
<dbReference type="InterPro" id="IPR005662">
    <property type="entry name" value="GTPase_Era-like"/>
</dbReference>
<feature type="transmembrane region" description="Helical" evidence="2">
    <location>
        <begin position="330"/>
        <end position="348"/>
    </location>
</feature>
<evidence type="ECO:0000256" key="1">
    <source>
        <dbReference type="SAM" id="MobiDB-lite"/>
    </source>
</evidence>
<dbReference type="InterPro" id="IPR045063">
    <property type="entry name" value="Dynamin_N"/>
</dbReference>
<organism evidence="4 5">
    <name type="scientific">Tritrichomonas foetus</name>
    <dbReference type="NCBI Taxonomy" id="1144522"/>
    <lineage>
        <taxon>Eukaryota</taxon>
        <taxon>Metamonada</taxon>
        <taxon>Parabasalia</taxon>
        <taxon>Tritrichomonadida</taxon>
        <taxon>Tritrichomonadidae</taxon>
        <taxon>Tritrichomonas</taxon>
    </lineage>
</organism>
<dbReference type="GO" id="GO:0000028">
    <property type="term" value="P:ribosomal small subunit assembly"/>
    <property type="evidence" value="ECO:0007669"/>
    <property type="project" value="TreeGrafter"/>
</dbReference>
<dbReference type="Proteomes" id="UP000179807">
    <property type="component" value="Unassembled WGS sequence"/>
</dbReference>
<evidence type="ECO:0000313" key="5">
    <source>
        <dbReference type="Proteomes" id="UP000179807"/>
    </source>
</evidence>
<comment type="caution">
    <text evidence="4">The sequence shown here is derived from an EMBL/GenBank/DDBJ whole genome shotgun (WGS) entry which is preliminary data.</text>
</comment>
<keyword evidence="2" id="KW-0812">Transmembrane</keyword>
<feature type="compositionally biased region" description="Basic and acidic residues" evidence="1">
    <location>
        <begin position="256"/>
        <end position="269"/>
    </location>
</feature>
<dbReference type="GO" id="GO:0019843">
    <property type="term" value="F:rRNA binding"/>
    <property type="evidence" value="ECO:0007669"/>
    <property type="project" value="TreeGrafter"/>
</dbReference>
<reference evidence="4" key="1">
    <citation type="submission" date="2016-10" db="EMBL/GenBank/DDBJ databases">
        <authorList>
            <person name="Benchimol M."/>
            <person name="Almeida L.G."/>
            <person name="Vasconcelos A.T."/>
            <person name="Perreira-Neves A."/>
            <person name="Rosa I.A."/>
            <person name="Tasca T."/>
            <person name="Bogo M.R."/>
            <person name="de Souza W."/>
        </authorList>
    </citation>
    <scope>NUCLEOTIDE SEQUENCE [LARGE SCALE GENOMIC DNA]</scope>
    <source>
        <strain evidence="4">K</strain>
    </source>
</reference>